<evidence type="ECO:0000256" key="3">
    <source>
        <dbReference type="ARBA" id="ARBA00019114"/>
    </source>
</evidence>
<dbReference type="PANTHER" id="PTHR32294:SF0">
    <property type="entry name" value="DNA POLYMERASE III SUBUNIT ALPHA"/>
    <property type="match status" value="1"/>
</dbReference>
<dbReference type="InterPro" id="IPR040982">
    <property type="entry name" value="DNA_pol3_finger"/>
</dbReference>
<dbReference type="InterPro" id="IPR012340">
    <property type="entry name" value="NA-bd_OB-fold"/>
</dbReference>
<dbReference type="InterPro" id="IPR004013">
    <property type="entry name" value="PHP_dom"/>
</dbReference>
<dbReference type="NCBIfam" id="NF004226">
    <property type="entry name" value="PRK05673.1"/>
    <property type="match status" value="1"/>
</dbReference>
<dbReference type="PANTHER" id="PTHR32294">
    <property type="entry name" value="DNA POLYMERASE III SUBUNIT ALPHA"/>
    <property type="match status" value="1"/>
</dbReference>
<dbReference type="Gene3D" id="1.10.10.1600">
    <property type="entry name" value="Bacterial DNA polymerase III alpha subunit, thumb domain"/>
    <property type="match status" value="1"/>
</dbReference>
<feature type="domain" description="Polymerase/histidinol phosphatase N-terminal" evidence="9">
    <location>
        <begin position="7"/>
        <end position="74"/>
    </location>
</feature>
<comment type="subcellular location">
    <subcellularLocation>
        <location evidence="1">Cytoplasm</location>
    </subcellularLocation>
</comment>
<dbReference type="GO" id="GO:0003887">
    <property type="term" value="F:DNA-directed DNA polymerase activity"/>
    <property type="evidence" value="ECO:0007669"/>
    <property type="project" value="UniProtKB-KW"/>
</dbReference>
<dbReference type="GO" id="GO:0008408">
    <property type="term" value="F:3'-5' exonuclease activity"/>
    <property type="evidence" value="ECO:0007669"/>
    <property type="project" value="InterPro"/>
</dbReference>
<dbReference type="EMBL" id="DPPF01000111">
    <property type="protein sequence ID" value="HCW93121.1"/>
    <property type="molecule type" value="Genomic_DNA"/>
</dbReference>
<evidence type="ECO:0000256" key="4">
    <source>
        <dbReference type="ARBA" id="ARBA00022679"/>
    </source>
</evidence>
<reference evidence="10 11" key="1">
    <citation type="journal article" date="2018" name="Nat. Biotechnol.">
        <title>A standardized bacterial taxonomy based on genome phylogeny substantially revises the tree of life.</title>
        <authorList>
            <person name="Parks D.H."/>
            <person name="Chuvochina M."/>
            <person name="Waite D.W."/>
            <person name="Rinke C."/>
            <person name="Skarshewski A."/>
            <person name="Chaumeil P.A."/>
            <person name="Hugenholtz P."/>
        </authorList>
    </citation>
    <scope>NUCLEOTIDE SEQUENCE [LARGE SCALE GENOMIC DNA]</scope>
    <source>
        <strain evidence="10">UBA8672</strain>
    </source>
</reference>
<name>A0A3D5QBA3_FLESI</name>
<dbReference type="NCBIfam" id="TIGR00594">
    <property type="entry name" value="polc"/>
    <property type="match status" value="1"/>
</dbReference>
<dbReference type="Pfam" id="PF02811">
    <property type="entry name" value="PHP"/>
    <property type="match status" value="1"/>
</dbReference>
<dbReference type="Pfam" id="PF07733">
    <property type="entry name" value="DNA_pol3_alpha"/>
    <property type="match status" value="1"/>
</dbReference>
<dbReference type="Pfam" id="PF17657">
    <property type="entry name" value="DNA_pol3_finger"/>
    <property type="match status" value="1"/>
</dbReference>
<keyword evidence="6" id="KW-0235">DNA replication</keyword>
<accession>A0A3D5QBA3</accession>
<organism evidence="10 11">
    <name type="scientific">Flexistipes sinusarabici</name>
    <dbReference type="NCBI Taxonomy" id="2352"/>
    <lineage>
        <taxon>Bacteria</taxon>
        <taxon>Pseudomonadati</taxon>
        <taxon>Deferribacterota</taxon>
        <taxon>Deferribacteres</taxon>
        <taxon>Deferribacterales</taxon>
        <taxon>Flexistipitaceae</taxon>
        <taxon>Flexistipes</taxon>
    </lineage>
</organism>
<keyword evidence="7" id="KW-0239">DNA-directed DNA polymerase</keyword>
<evidence type="ECO:0000256" key="8">
    <source>
        <dbReference type="ARBA" id="ARBA00049244"/>
    </source>
</evidence>
<dbReference type="GO" id="GO:0003676">
    <property type="term" value="F:nucleic acid binding"/>
    <property type="evidence" value="ECO:0007669"/>
    <property type="project" value="InterPro"/>
</dbReference>
<evidence type="ECO:0000259" key="9">
    <source>
        <dbReference type="SMART" id="SM00481"/>
    </source>
</evidence>
<dbReference type="InterPro" id="IPR003141">
    <property type="entry name" value="Pol/His_phosphatase_N"/>
</dbReference>
<protein>
    <recommendedName>
        <fullName evidence="3">DNA polymerase III subunit alpha</fullName>
        <ecNumber evidence="2">2.7.7.7</ecNumber>
    </recommendedName>
</protein>
<dbReference type="InterPro" id="IPR004805">
    <property type="entry name" value="DnaE2/DnaE/PolC"/>
</dbReference>
<evidence type="ECO:0000256" key="6">
    <source>
        <dbReference type="ARBA" id="ARBA00022705"/>
    </source>
</evidence>
<dbReference type="Gene3D" id="2.40.50.140">
    <property type="entry name" value="Nucleic acid-binding proteins"/>
    <property type="match status" value="1"/>
</dbReference>
<dbReference type="SUPFAM" id="SSF89550">
    <property type="entry name" value="PHP domain-like"/>
    <property type="match status" value="1"/>
</dbReference>
<evidence type="ECO:0000313" key="11">
    <source>
        <dbReference type="Proteomes" id="UP000262325"/>
    </source>
</evidence>
<dbReference type="CDD" id="cd04485">
    <property type="entry name" value="DnaE_OBF"/>
    <property type="match status" value="1"/>
</dbReference>
<dbReference type="GO" id="GO:0005737">
    <property type="term" value="C:cytoplasm"/>
    <property type="evidence" value="ECO:0007669"/>
    <property type="project" value="UniProtKB-SubCell"/>
</dbReference>
<dbReference type="SMART" id="SM00481">
    <property type="entry name" value="POLIIIAc"/>
    <property type="match status" value="1"/>
</dbReference>
<dbReference type="Pfam" id="PF01336">
    <property type="entry name" value="tRNA_anti-codon"/>
    <property type="match status" value="1"/>
</dbReference>
<dbReference type="InterPro" id="IPR041931">
    <property type="entry name" value="DNA_pol3_alpha_thumb_dom"/>
</dbReference>
<proteinExistence type="predicted"/>
<keyword evidence="4" id="KW-0808">Transferase</keyword>
<keyword evidence="5" id="KW-0548">Nucleotidyltransferase</keyword>
<evidence type="ECO:0000256" key="1">
    <source>
        <dbReference type="ARBA" id="ARBA00004496"/>
    </source>
</evidence>
<dbReference type="InterPro" id="IPR016195">
    <property type="entry name" value="Pol/histidinol_Pase-like"/>
</dbReference>
<dbReference type="InterPro" id="IPR011708">
    <property type="entry name" value="DNA_pol3_alpha_NTPase_dom"/>
</dbReference>
<evidence type="ECO:0000256" key="2">
    <source>
        <dbReference type="ARBA" id="ARBA00012417"/>
    </source>
</evidence>
<dbReference type="NCBIfam" id="NF005298">
    <property type="entry name" value="PRK06826.1"/>
    <property type="match status" value="1"/>
</dbReference>
<dbReference type="Gene3D" id="1.10.150.870">
    <property type="match status" value="1"/>
</dbReference>
<dbReference type="Gene3D" id="3.20.20.140">
    <property type="entry name" value="Metal-dependent hydrolases"/>
    <property type="match status" value="1"/>
</dbReference>
<dbReference type="InterPro" id="IPR029460">
    <property type="entry name" value="DNAPol_HHH"/>
</dbReference>
<comment type="caution">
    <text evidence="10">The sequence shown here is derived from an EMBL/GenBank/DDBJ whole genome shotgun (WGS) entry which is preliminary data.</text>
</comment>
<evidence type="ECO:0000313" key="10">
    <source>
        <dbReference type="EMBL" id="HCW93121.1"/>
    </source>
</evidence>
<dbReference type="InterPro" id="IPR004365">
    <property type="entry name" value="NA-bd_OB_tRNA"/>
</dbReference>
<dbReference type="EC" id="2.7.7.7" evidence="2"/>
<dbReference type="CDD" id="cd12113">
    <property type="entry name" value="PHP_PolIIIA_DnaE3"/>
    <property type="match status" value="1"/>
</dbReference>
<comment type="catalytic activity">
    <reaction evidence="8">
        <text>DNA(n) + a 2'-deoxyribonucleoside 5'-triphosphate = DNA(n+1) + diphosphate</text>
        <dbReference type="Rhea" id="RHEA:22508"/>
        <dbReference type="Rhea" id="RHEA-COMP:17339"/>
        <dbReference type="Rhea" id="RHEA-COMP:17340"/>
        <dbReference type="ChEBI" id="CHEBI:33019"/>
        <dbReference type="ChEBI" id="CHEBI:61560"/>
        <dbReference type="ChEBI" id="CHEBI:173112"/>
        <dbReference type="EC" id="2.7.7.7"/>
    </reaction>
</comment>
<dbReference type="Pfam" id="PF14579">
    <property type="entry name" value="HHH_6"/>
    <property type="match status" value="1"/>
</dbReference>
<evidence type="ECO:0000256" key="7">
    <source>
        <dbReference type="ARBA" id="ARBA00022932"/>
    </source>
</evidence>
<dbReference type="GO" id="GO:0006260">
    <property type="term" value="P:DNA replication"/>
    <property type="evidence" value="ECO:0007669"/>
    <property type="project" value="UniProtKB-KW"/>
</dbReference>
<gene>
    <name evidence="10" type="ORF">DHM44_05510</name>
</gene>
<evidence type="ECO:0000256" key="5">
    <source>
        <dbReference type="ARBA" id="ARBA00022695"/>
    </source>
</evidence>
<dbReference type="Proteomes" id="UP000262325">
    <property type="component" value="Unassembled WGS sequence"/>
</dbReference>
<dbReference type="AlphaFoldDB" id="A0A3D5QBA3"/>
<sequence>MKQKQFVHLHLHSQYSLLDGAILVSDLMEKLKSQGVKAAAITDHGTMHGIVDFYTQALKNNIKPIIGCEVYVAPDDRKNRNYSKQEDKNYHLILLAKNNKGLKNLQKLVSIAQLEGFYYKPRIDKEVLQNHSEGLIGLSACLAGEPQKHILNNDFKKAKEAALEYRDILGKDDYYLELQENGMAEQKIVNKGLINISRETDIPLVASNDCHYLNKGDDTAHQILMCIQMQETISSTNKLEIHSDQLYVKSPEEMWEAFAEVPEACENTLKIAERCNVSLNFDDLHLPEFDIPEGYSANSYFEHIAKQGLHKKLADIPADKHKAYYERLNRELEIIKMRGYAGYYLIVWDFINYARENNIPVGPGRGSGAGSLAAYAMGITDIDPIRFNLLFERFLNPERESMPDFDIDFCMNKREQVIKYVVNKYGDDRVAQIVTFGKLLARGVIRDVGRVLEIPLKTVDKNAKLIPEKPNMTLKKALKEDPDLKNNIESVENGRELLEHALKLEGLLRNAGMHAAGIVISDKPLVEYVPLCKGQNNEVVTQFEKNTLEKVGLVKFDFLGLKNLTVIDEAVQRVNTNNSTKLDINKIPLDDKKTYEMLSSGNTTGVFQLESTGMRNLLKKIKPTTFEDIIALVALYRPGPIGSGMLDDFVKRKHGTQEISYILPELEPILKETYGIIVYQEQVMQIAQEIGGYSLGNADLLRRAMGKKKPEEMKKHKQIFLYGDKNLGIEGAKGRGYDLEIAENIFSLMEKFAEYGFNKSHSAAYAMVAYQTAYLKTHHPIEYMAALMTCELDKGEKVVSFIEECKRMGIEVLPPDINKSCKDFTIDDGSIRFGLGALKNVGYGAIDCIVEERENNGPFKSIYDVCKRVDLRQANKKVFEALIKAGALDDFGKNRRQLLQVLETAIDLGQKKQKYKKEGVVTIDDLLKDANGDDDDEDEFYPDVEEMPENELLKFEKEILGFYITNHPLSTYSAVLDLFSMKTTELSGYSDDTQVTLGGIVKAIKTHITKKGERMAFVTLEDIEGTIDLVVFPSVFREHVRNIEEDRILIVKGKYNSDEEKESVLVEEIYEINEAIETLADSLLIKLNMIGFTEERLNKLKNIITRYQGTLPVKLEIDNPTKYKLSIEAGENFAVKPSLSLFKQIEDLLGSNTYEIMLKAS</sequence>